<dbReference type="PROSITE" id="PS51257">
    <property type="entry name" value="PROKAR_LIPOPROTEIN"/>
    <property type="match status" value="1"/>
</dbReference>
<evidence type="ECO:0008006" key="3">
    <source>
        <dbReference type="Google" id="ProtNLM"/>
    </source>
</evidence>
<accession>A0ABS7X2X3</accession>
<protein>
    <recommendedName>
        <fullName evidence="3">Lipoprotein</fullName>
    </recommendedName>
</protein>
<reference evidence="1 2" key="1">
    <citation type="submission" date="2021-05" db="EMBL/GenBank/DDBJ databases">
        <title>Petroleum and Energy Research Collection (APPE): ex situ preservation of microbial diversity associated with the oil industry and exploitation of its biotechnological potential.</title>
        <authorList>
            <person name="Paixao C.T.M."/>
            <person name="Gomes M.B."/>
            <person name="Oliveira V.M."/>
        </authorList>
    </citation>
    <scope>NUCLEOTIDE SEQUENCE [LARGE SCALE GENOMIC DNA]</scope>
    <source>
        <strain evidence="1 2">LIT2</strain>
    </source>
</reference>
<dbReference type="EMBL" id="JAGXFD010000001">
    <property type="protein sequence ID" value="MBZ9568734.1"/>
    <property type="molecule type" value="Genomic_DNA"/>
</dbReference>
<evidence type="ECO:0000313" key="2">
    <source>
        <dbReference type="Proteomes" id="UP001319883"/>
    </source>
</evidence>
<dbReference type="RefSeq" id="WP_224421230.1">
    <property type="nucleotide sequence ID" value="NZ_JAGXFD010000001.1"/>
</dbReference>
<comment type="caution">
    <text evidence="1">The sequence shown here is derived from an EMBL/GenBank/DDBJ whole genome shotgun (WGS) entry which is preliminary data.</text>
</comment>
<sequence length="206" mass="21949">MAFRVKASGFKTPGFKTLGGLALMAGLLAGCAQSPQYLNVEPQVTTAVPRAGSGQAVTLATVDGRDSDVLGTRSGKRMATDTITVPAHTLMPRLQQQAQQALQRMGFAPTEATAEGRPSLTLTLAQLSYEKADAKPLLDKARLIARIQAVARNGGTTYTGVYTAKREQTYALKPDTRENNQMVSDLLTNALNRAFSDPAIGELLAR</sequence>
<keyword evidence="2" id="KW-1185">Reference proteome</keyword>
<name>A0ABS7X2X3_9GAMM</name>
<proteinExistence type="predicted"/>
<dbReference type="Pfam" id="PF03923">
    <property type="entry name" value="Lipoprotein_16"/>
    <property type="match status" value="1"/>
</dbReference>
<organism evidence="1 2">
    <name type="scientific">Modicisalibacter tunisiensis</name>
    <dbReference type="NCBI Taxonomy" id="390637"/>
    <lineage>
        <taxon>Bacteria</taxon>
        <taxon>Pseudomonadati</taxon>
        <taxon>Pseudomonadota</taxon>
        <taxon>Gammaproteobacteria</taxon>
        <taxon>Oceanospirillales</taxon>
        <taxon>Halomonadaceae</taxon>
        <taxon>Modicisalibacter</taxon>
    </lineage>
</organism>
<gene>
    <name evidence="1" type="ORF">KGQ91_13760</name>
</gene>
<dbReference type="InterPro" id="IPR005619">
    <property type="entry name" value="Uncharacterised_YajG"/>
</dbReference>
<evidence type="ECO:0000313" key="1">
    <source>
        <dbReference type="EMBL" id="MBZ9568734.1"/>
    </source>
</evidence>
<dbReference type="Proteomes" id="UP001319883">
    <property type="component" value="Unassembled WGS sequence"/>
</dbReference>